<gene>
    <name evidence="1" type="ORF">ROHU_005803</name>
</gene>
<protein>
    <submittedName>
        <fullName evidence="1">Uncharacterized protein</fullName>
    </submittedName>
</protein>
<organism evidence="1 2">
    <name type="scientific">Labeo rohita</name>
    <name type="common">Indian major carp</name>
    <name type="synonym">Cyprinus rohita</name>
    <dbReference type="NCBI Taxonomy" id="84645"/>
    <lineage>
        <taxon>Eukaryota</taxon>
        <taxon>Metazoa</taxon>
        <taxon>Chordata</taxon>
        <taxon>Craniata</taxon>
        <taxon>Vertebrata</taxon>
        <taxon>Euteleostomi</taxon>
        <taxon>Actinopterygii</taxon>
        <taxon>Neopterygii</taxon>
        <taxon>Teleostei</taxon>
        <taxon>Ostariophysi</taxon>
        <taxon>Cypriniformes</taxon>
        <taxon>Cyprinidae</taxon>
        <taxon>Labeoninae</taxon>
        <taxon>Labeonini</taxon>
        <taxon>Labeo</taxon>
    </lineage>
</organism>
<evidence type="ECO:0000313" key="2">
    <source>
        <dbReference type="Proteomes" id="UP000290572"/>
    </source>
</evidence>
<name>A0A498N2P0_LABRO</name>
<dbReference type="Proteomes" id="UP000290572">
    <property type="component" value="Unassembled WGS sequence"/>
</dbReference>
<evidence type="ECO:0000313" key="1">
    <source>
        <dbReference type="EMBL" id="RXN25984.1"/>
    </source>
</evidence>
<keyword evidence="2" id="KW-1185">Reference proteome</keyword>
<comment type="caution">
    <text evidence="1">The sequence shown here is derived from an EMBL/GenBank/DDBJ whole genome shotgun (WGS) entry which is preliminary data.</text>
</comment>
<dbReference type="AlphaFoldDB" id="A0A498N2P0"/>
<reference evidence="1 2" key="1">
    <citation type="submission" date="2018-03" db="EMBL/GenBank/DDBJ databases">
        <title>Draft genome sequence of Rohu Carp (Labeo rohita).</title>
        <authorList>
            <person name="Das P."/>
            <person name="Kushwaha B."/>
            <person name="Joshi C.G."/>
            <person name="Kumar D."/>
            <person name="Nagpure N.S."/>
            <person name="Sahoo L."/>
            <person name="Das S.P."/>
            <person name="Bit A."/>
            <person name="Patnaik S."/>
            <person name="Meher P.K."/>
            <person name="Jayasankar P."/>
            <person name="Koringa P.G."/>
            <person name="Patel N.V."/>
            <person name="Hinsu A.T."/>
            <person name="Kumar R."/>
            <person name="Pandey M."/>
            <person name="Agarwal S."/>
            <person name="Srivastava S."/>
            <person name="Singh M."/>
            <person name="Iquebal M.A."/>
            <person name="Jaiswal S."/>
            <person name="Angadi U.B."/>
            <person name="Kumar N."/>
            <person name="Raza M."/>
            <person name="Shah T.M."/>
            <person name="Rai A."/>
            <person name="Jena J.K."/>
        </authorList>
    </citation>
    <scope>NUCLEOTIDE SEQUENCE [LARGE SCALE GENOMIC DNA]</scope>
    <source>
        <strain evidence="1">DASCIFA01</strain>
        <tissue evidence="1">Testis</tissue>
    </source>
</reference>
<sequence length="113" mass="13754">MRKWSMMLCWGFPYLSITTPDTAGRLHYKQSSDKRKHEVIYVRHHGPRFSLKLRAALAYKNIFRDSKKRYLRECRWFSEVQYVSVVEEDLRHREVTITKRFKGDIEIRLCFPN</sequence>
<accession>A0A498N2P0</accession>
<dbReference type="EMBL" id="QBIY01012255">
    <property type="protein sequence ID" value="RXN25984.1"/>
    <property type="molecule type" value="Genomic_DNA"/>
</dbReference>
<proteinExistence type="predicted"/>